<organism evidence="1">
    <name type="scientific">Anguilla anguilla</name>
    <name type="common">European freshwater eel</name>
    <name type="synonym">Muraena anguilla</name>
    <dbReference type="NCBI Taxonomy" id="7936"/>
    <lineage>
        <taxon>Eukaryota</taxon>
        <taxon>Metazoa</taxon>
        <taxon>Chordata</taxon>
        <taxon>Craniata</taxon>
        <taxon>Vertebrata</taxon>
        <taxon>Euteleostomi</taxon>
        <taxon>Actinopterygii</taxon>
        <taxon>Neopterygii</taxon>
        <taxon>Teleostei</taxon>
        <taxon>Anguilliformes</taxon>
        <taxon>Anguillidae</taxon>
        <taxon>Anguilla</taxon>
    </lineage>
</organism>
<name>A0A0E9ST22_ANGAN</name>
<sequence>MGDSTAVLVKPVAILPF</sequence>
<dbReference type="AlphaFoldDB" id="A0A0E9ST22"/>
<evidence type="ECO:0000313" key="1">
    <source>
        <dbReference type="EMBL" id="JAH44392.1"/>
    </source>
</evidence>
<dbReference type="EMBL" id="GBXM01064185">
    <property type="protein sequence ID" value="JAH44392.1"/>
    <property type="molecule type" value="Transcribed_RNA"/>
</dbReference>
<proteinExistence type="predicted"/>
<accession>A0A0E9ST22</accession>
<reference evidence="1" key="2">
    <citation type="journal article" date="2015" name="Fish Shellfish Immunol.">
        <title>Early steps in the European eel (Anguilla anguilla)-Vibrio vulnificus interaction in the gills: Role of the RtxA13 toxin.</title>
        <authorList>
            <person name="Callol A."/>
            <person name="Pajuelo D."/>
            <person name="Ebbesson L."/>
            <person name="Teles M."/>
            <person name="MacKenzie S."/>
            <person name="Amaro C."/>
        </authorList>
    </citation>
    <scope>NUCLEOTIDE SEQUENCE</scope>
</reference>
<reference evidence="1" key="1">
    <citation type="submission" date="2014-11" db="EMBL/GenBank/DDBJ databases">
        <authorList>
            <person name="Amaro Gonzalez C."/>
        </authorList>
    </citation>
    <scope>NUCLEOTIDE SEQUENCE</scope>
</reference>
<protein>
    <submittedName>
        <fullName evidence="1">Uncharacterized protein</fullName>
    </submittedName>
</protein>